<feature type="domain" description="IraD/Gp25-like" evidence="1">
    <location>
        <begin position="30"/>
        <end position="119"/>
    </location>
</feature>
<dbReference type="Proteomes" id="UP000886476">
    <property type="component" value="Unassembled WGS sequence"/>
</dbReference>
<dbReference type="EMBL" id="JABFDN010000013">
    <property type="protein sequence ID" value="NPU68834.1"/>
    <property type="molecule type" value="Genomic_DNA"/>
</dbReference>
<keyword evidence="3" id="KW-1185">Reference proteome</keyword>
<protein>
    <submittedName>
        <fullName evidence="2">GPW/gp25 family protein</fullName>
    </submittedName>
</protein>
<organism evidence="2 3">
    <name type="scientific">Bradyrhizobium aeschynomenes</name>
    <dbReference type="NCBI Taxonomy" id="2734909"/>
    <lineage>
        <taxon>Bacteria</taxon>
        <taxon>Pseudomonadati</taxon>
        <taxon>Pseudomonadota</taxon>
        <taxon>Alphaproteobacteria</taxon>
        <taxon>Hyphomicrobiales</taxon>
        <taxon>Nitrobacteraceae</taxon>
        <taxon>Bradyrhizobium</taxon>
    </lineage>
</organism>
<comment type="caution">
    <text evidence="2">The sequence shown here is derived from an EMBL/GenBank/DDBJ whole genome shotgun (WGS) entry which is preliminary data.</text>
</comment>
<dbReference type="SUPFAM" id="SSF160719">
    <property type="entry name" value="gpW/gp25-like"/>
    <property type="match status" value="1"/>
</dbReference>
<reference evidence="2" key="1">
    <citation type="submission" date="2020-05" db="EMBL/GenBank/DDBJ databases">
        <title>Nod-independent and nitrogen-fixing Bradyrhizobium aeschynomene sp. nov. isolated from nodules of Aeschynomene indica.</title>
        <authorList>
            <person name="Zhang Z."/>
        </authorList>
    </citation>
    <scope>NUCLEOTIDE SEQUENCE</scope>
    <source>
        <strain evidence="2">83012</strain>
    </source>
</reference>
<evidence type="ECO:0000313" key="2">
    <source>
        <dbReference type="EMBL" id="NPU68834.1"/>
    </source>
</evidence>
<dbReference type="InterPro" id="IPR007048">
    <property type="entry name" value="IraD/Gp25-like"/>
</dbReference>
<evidence type="ECO:0000313" key="3">
    <source>
        <dbReference type="Proteomes" id="UP000886476"/>
    </source>
</evidence>
<proteinExistence type="predicted"/>
<evidence type="ECO:0000259" key="1">
    <source>
        <dbReference type="Pfam" id="PF04965"/>
    </source>
</evidence>
<dbReference type="Pfam" id="PF04965">
    <property type="entry name" value="GPW_gp25"/>
    <property type="match status" value="1"/>
</dbReference>
<dbReference type="RefSeq" id="WP_172113888.1">
    <property type="nucleotide sequence ID" value="NZ_JABFDM010000008.1"/>
</dbReference>
<gene>
    <name evidence="2" type="ORF">HL667_27795</name>
</gene>
<accession>A0ABX2CKX2</accession>
<sequence>MTASAGYLGRGWAFPPQFGPNGSDVAMVAGDDDIVQSLTILFGTALGERVMRQDFGCDVSRYMFEEIDQTLLTSIREAVSDAILYHETRIRLDGVDVSTDGQTPGLVLIAIRFTVRTNNSRFNMVYPYYLNEATRAVP</sequence>
<dbReference type="Gene3D" id="3.10.450.40">
    <property type="match status" value="1"/>
</dbReference>
<name>A0ABX2CKX2_9BRAD</name>